<evidence type="ECO:0000313" key="8">
    <source>
        <dbReference type="RefSeq" id="XP_018494007.1"/>
    </source>
</evidence>
<dbReference type="GO" id="GO:0005524">
    <property type="term" value="F:ATP binding"/>
    <property type="evidence" value="ECO:0007669"/>
    <property type="project" value="UniProtKB-KW"/>
</dbReference>
<dbReference type="GeneID" id="108863849"/>
<dbReference type="PANTHER" id="PTHR24351">
    <property type="entry name" value="RIBOSOMAL PROTEIN S6 KINASE"/>
    <property type="match status" value="1"/>
</dbReference>
<keyword evidence="4 8" id="KW-0418">Kinase</keyword>
<evidence type="ECO:0000256" key="4">
    <source>
        <dbReference type="ARBA" id="ARBA00022777"/>
    </source>
</evidence>
<gene>
    <name evidence="8" type="primary">LOC108863849</name>
</gene>
<dbReference type="InterPro" id="IPR011009">
    <property type="entry name" value="Kinase-like_dom_sf"/>
</dbReference>
<dbReference type="InterPro" id="IPR008271">
    <property type="entry name" value="Ser/Thr_kinase_AS"/>
</dbReference>
<dbReference type="KEGG" id="goe:108863849"/>
<evidence type="ECO:0000256" key="3">
    <source>
        <dbReference type="ARBA" id="ARBA00022741"/>
    </source>
</evidence>
<dbReference type="RefSeq" id="XP_018494007.1">
    <property type="nucleotide sequence ID" value="XM_018638491.1"/>
</dbReference>
<keyword evidence="7" id="KW-1185">Reference proteome</keyword>
<keyword evidence="3" id="KW-0547">Nucleotide-binding</keyword>
<dbReference type="PROSITE" id="PS00108">
    <property type="entry name" value="PROTEIN_KINASE_ST"/>
    <property type="match status" value="1"/>
</dbReference>
<dbReference type="SUPFAM" id="SSF56112">
    <property type="entry name" value="Protein kinase-like (PK-like)"/>
    <property type="match status" value="1"/>
</dbReference>
<keyword evidence="5" id="KW-0067">ATP-binding</keyword>
<keyword evidence="2" id="KW-0808">Transferase</keyword>
<evidence type="ECO:0000259" key="6">
    <source>
        <dbReference type="PROSITE" id="PS50011"/>
    </source>
</evidence>
<proteinExistence type="predicted"/>
<dbReference type="GO" id="GO:0004674">
    <property type="term" value="F:protein serine/threonine kinase activity"/>
    <property type="evidence" value="ECO:0007669"/>
    <property type="project" value="UniProtKB-KW"/>
</dbReference>
<dbReference type="Gene3D" id="3.30.200.20">
    <property type="entry name" value="Phosphorylase Kinase, domain 1"/>
    <property type="match status" value="1"/>
</dbReference>
<evidence type="ECO:0000256" key="5">
    <source>
        <dbReference type="ARBA" id="ARBA00022840"/>
    </source>
</evidence>
<dbReference type="Pfam" id="PF00069">
    <property type="entry name" value="Pkinase"/>
    <property type="match status" value="1"/>
</dbReference>
<name>A0AAJ7L2T2_9ACAR</name>
<evidence type="ECO:0000313" key="7">
    <source>
        <dbReference type="Proteomes" id="UP000694867"/>
    </source>
</evidence>
<dbReference type="SMART" id="SM00220">
    <property type="entry name" value="S_TKc"/>
    <property type="match status" value="1"/>
</dbReference>
<dbReference type="PROSITE" id="PS50011">
    <property type="entry name" value="PROTEIN_KINASE_DOM"/>
    <property type="match status" value="1"/>
</dbReference>
<dbReference type="InterPro" id="IPR000719">
    <property type="entry name" value="Prot_kinase_dom"/>
</dbReference>
<feature type="domain" description="Protein kinase" evidence="6">
    <location>
        <begin position="122"/>
        <end position="392"/>
    </location>
</feature>
<organism evidence="7 8">
    <name type="scientific">Galendromus occidentalis</name>
    <name type="common">western predatory mite</name>
    <dbReference type="NCBI Taxonomy" id="34638"/>
    <lineage>
        <taxon>Eukaryota</taxon>
        <taxon>Metazoa</taxon>
        <taxon>Ecdysozoa</taxon>
        <taxon>Arthropoda</taxon>
        <taxon>Chelicerata</taxon>
        <taxon>Arachnida</taxon>
        <taxon>Acari</taxon>
        <taxon>Parasitiformes</taxon>
        <taxon>Mesostigmata</taxon>
        <taxon>Gamasina</taxon>
        <taxon>Phytoseioidea</taxon>
        <taxon>Phytoseiidae</taxon>
        <taxon>Typhlodrominae</taxon>
        <taxon>Galendromus</taxon>
    </lineage>
</organism>
<keyword evidence="1" id="KW-0723">Serine/threonine-protein kinase</keyword>
<dbReference type="Gene3D" id="1.10.510.10">
    <property type="entry name" value="Transferase(Phosphotransferase) domain 1"/>
    <property type="match status" value="1"/>
</dbReference>
<dbReference type="AlphaFoldDB" id="A0AAJ7L2T2"/>
<sequence>MLHISPLEYYTLKSVMLHANFILCELELLRLTLSSIRDIIENLYMLFISVTDLHPNTAASLARSIRRLIICVLHYTLPFRSTRAAKYFNLHVASRSLLSRAREIYDVKIPQDRDILPKMSDITDRKLLGSGGFGDVYRAKLAPFDMLICVKIIPGDKFRRSESACNDKLVASVINSPFLCFYIASFKTPNAYVTLLEYIAGVDLRRVLQRSQFITGQPLEFIVAQMFLAVEHMHMRGFIHRDIKTENTLCMSSGRIKVIDYDTAKTCLSHFVTNRRLGYFFARTADELKSTDRAGTLPYMAPEILGKRSYGRAVDLWAIGICVFKLLTGVLPFRQTKKQSVEQTVLQRDLRWPNLNIDSRAKKFATALLEKDPEKRLGCQTDYRAVKEHQFFEKVDFNALHSMQSVCTIPGLEDVLESESPVASCGAVKRIKCPIDEVQNPDDSNFLPLMTLCSPHFRKMQMELMSRSKLCSEQSFGFLDDQAILQKDICDLLSGKVKLQKFVLNFPSKIYARELKFRWVRGVSGYFPQIISLSSRIAQMGLIEWDIIVAINDQEVPDLNTKTIWKTLVSFPNTCTFSVFQSSIWRYVAGPMKTVPLFIESVVEDLQIKMSRCCLWWRMPLRFEVLSTVNCSYWVVKE</sequence>
<reference evidence="8" key="1">
    <citation type="submission" date="2025-08" db="UniProtKB">
        <authorList>
            <consortium name="RefSeq"/>
        </authorList>
    </citation>
    <scope>IDENTIFICATION</scope>
</reference>
<evidence type="ECO:0000256" key="1">
    <source>
        <dbReference type="ARBA" id="ARBA00022527"/>
    </source>
</evidence>
<protein>
    <submittedName>
        <fullName evidence="8">RAC family serine/threonine-protein kinase homolog</fullName>
    </submittedName>
</protein>
<accession>A0AAJ7L2T2</accession>
<dbReference type="Proteomes" id="UP000694867">
    <property type="component" value="Unplaced"/>
</dbReference>
<evidence type="ECO:0000256" key="2">
    <source>
        <dbReference type="ARBA" id="ARBA00022679"/>
    </source>
</evidence>